<dbReference type="Proteomes" id="UP000772618">
    <property type="component" value="Unassembled WGS sequence"/>
</dbReference>
<dbReference type="RefSeq" id="WP_254154923.1">
    <property type="nucleotide sequence ID" value="NZ_JAHESD010000043.1"/>
</dbReference>
<name>A0ABS5VU65_9BACT</name>
<evidence type="ECO:0000313" key="1">
    <source>
        <dbReference type="EMBL" id="MBT1704965.1"/>
    </source>
</evidence>
<evidence type="ECO:0008006" key="3">
    <source>
        <dbReference type="Google" id="ProtNLM"/>
    </source>
</evidence>
<proteinExistence type="predicted"/>
<evidence type="ECO:0000313" key="2">
    <source>
        <dbReference type="Proteomes" id="UP000772618"/>
    </source>
</evidence>
<comment type="caution">
    <text evidence="1">The sequence shown here is derived from an EMBL/GenBank/DDBJ whole genome shotgun (WGS) entry which is preliminary data.</text>
</comment>
<dbReference type="EMBL" id="JAHESD010000043">
    <property type="protein sequence ID" value="MBT1704965.1"/>
    <property type="molecule type" value="Genomic_DNA"/>
</dbReference>
<sequence length="479" mass="52990">MKKLFLGLITIALIGKSAYCQEASASIGKTIVVNEKNGVQRWKTSTPTSDFNIELRGKIELTDDDKDIKSISDDGYLEINKTVFGSKRTVIIESQGGGKVKKEYYEGRTKMGWENGKAWLGEILPELVRSSTIGAEDRVNRFYIKGGTTAVLEEIERLEGDYIKAHYGKLLLDKNLPATEIPNVISTLSNEINSDYYLSALLKDNIKKLLVTPEAANAFYKATEDISSDYYKSMVLKDALKSSTASLPQIKTILRSASTINSDYYLSVVLTSLLESKTLDNETLNEVIVTSKNISSDYYRTQVLEKALKNGSISNTSTKVVIDALSDVGSDYYKTSVFNSLAEKTQLDPSLQIDIANVLRNSVSSDYYASITITKILQNQKLNNESLQQLLQAAGSLNSSTYASNVFEEFAKKDLSSAQLIQILKATETIDSDHYLSSVLQRLAPQVKTADASVKDAYRHAAKSIDSETYYGRALKAIE</sequence>
<reference evidence="1 2" key="1">
    <citation type="submission" date="2021-05" db="EMBL/GenBank/DDBJ databases">
        <title>A Polyphasic approach of four new species of the genus Ohtaekwangia: Ohtaekwangia histidinii sp. nov., Ohtaekwangia cretensis sp. nov., Ohtaekwangia indiensis sp. nov., Ohtaekwangia reichenbachii sp. nov. from diverse environment.</title>
        <authorList>
            <person name="Octaviana S."/>
        </authorList>
    </citation>
    <scope>NUCLEOTIDE SEQUENCE [LARGE SCALE GENOMIC DNA]</scope>
    <source>
        <strain evidence="1 2">PWU20</strain>
    </source>
</reference>
<keyword evidence="2" id="KW-1185">Reference proteome</keyword>
<accession>A0ABS5VU65</accession>
<gene>
    <name evidence="1" type="ORF">KK060_16850</name>
</gene>
<organism evidence="1 2">
    <name type="scientific">Chryseosolibacter indicus</name>
    <dbReference type="NCBI Taxonomy" id="2782351"/>
    <lineage>
        <taxon>Bacteria</taxon>
        <taxon>Pseudomonadati</taxon>
        <taxon>Bacteroidota</taxon>
        <taxon>Cytophagia</taxon>
        <taxon>Cytophagales</taxon>
        <taxon>Chryseotaleaceae</taxon>
        <taxon>Chryseosolibacter</taxon>
    </lineage>
</organism>
<protein>
    <recommendedName>
        <fullName evidence="3">HEAT repeat domain-containing protein</fullName>
    </recommendedName>
</protein>